<dbReference type="GeneID" id="38937958"/>
<name>A0A832SW55_9CREN</name>
<dbReference type="Proteomes" id="UP000651120">
    <property type="component" value="Unassembled WGS sequence"/>
</dbReference>
<evidence type="ECO:0000313" key="2">
    <source>
        <dbReference type="Proteomes" id="UP000651120"/>
    </source>
</evidence>
<proteinExistence type="predicted"/>
<dbReference type="EMBL" id="DUJP01000012">
    <property type="protein sequence ID" value="HII46396.1"/>
    <property type="molecule type" value="Genomic_DNA"/>
</dbReference>
<dbReference type="RefSeq" id="WP_128867203.1">
    <property type="nucleotide sequence ID" value="NZ_DAIOPL010000016.1"/>
</dbReference>
<dbReference type="AlphaFoldDB" id="A0A832SW55"/>
<comment type="caution">
    <text evidence="1">The sequence shown here is derived from an EMBL/GenBank/DDBJ whole genome shotgun (WGS) entry which is preliminary data.</text>
</comment>
<protein>
    <submittedName>
        <fullName evidence="1">Uncharacterized protein</fullName>
    </submittedName>
</protein>
<organism evidence="1 2">
    <name type="scientific">Pyrobaculum aerophilum</name>
    <dbReference type="NCBI Taxonomy" id="13773"/>
    <lineage>
        <taxon>Archaea</taxon>
        <taxon>Thermoproteota</taxon>
        <taxon>Thermoprotei</taxon>
        <taxon>Thermoproteales</taxon>
        <taxon>Thermoproteaceae</taxon>
        <taxon>Pyrobaculum</taxon>
    </lineage>
</organism>
<accession>A0A832SW55</accession>
<evidence type="ECO:0000313" key="1">
    <source>
        <dbReference type="EMBL" id="HII46396.1"/>
    </source>
</evidence>
<sequence>MTQLSLSLSIPRDVLHSTEAQSHIAPHANPSWNPRQLPILYQLVRSAQAPLRAERALFSSSSNFVHVDFALAYVDFLNKSVADGSKLESVGRLPVMYLHA</sequence>
<gene>
    <name evidence="1" type="ORF">HA333_02765</name>
</gene>
<reference evidence="1" key="1">
    <citation type="journal article" date="2020" name="bioRxiv">
        <title>A rank-normalized archaeal taxonomy based on genome phylogeny resolves widespread incomplete and uneven classifications.</title>
        <authorList>
            <person name="Rinke C."/>
            <person name="Chuvochina M."/>
            <person name="Mussig A.J."/>
            <person name="Chaumeil P.-A."/>
            <person name="Waite D.W."/>
            <person name="Whitman W.B."/>
            <person name="Parks D.H."/>
            <person name="Hugenholtz P."/>
        </authorList>
    </citation>
    <scope>NUCLEOTIDE SEQUENCE</scope>
    <source>
        <strain evidence="1">UBA8839</strain>
    </source>
</reference>